<organism evidence="4 5">
    <name type="scientific">Cordyceps militaris</name>
    <name type="common">Caterpillar fungus</name>
    <name type="synonym">Clavaria militaris</name>
    <dbReference type="NCBI Taxonomy" id="73501"/>
    <lineage>
        <taxon>Eukaryota</taxon>
        <taxon>Fungi</taxon>
        <taxon>Dikarya</taxon>
        <taxon>Ascomycota</taxon>
        <taxon>Pezizomycotina</taxon>
        <taxon>Sordariomycetes</taxon>
        <taxon>Hypocreomycetidae</taxon>
        <taxon>Hypocreales</taxon>
        <taxon>Cordycipitaceae</taxon>
        <taxon>Cordyceps</taxon>
    </lineage>
</organism>
<evidence type="ECO:0000256" key="2">
    <source>
        <dbReference type="SAM" id="Phobius"/>
    </source>
</evidence>
<feature type="domain" description="DUF7704" evidence="3">
    <location>
        <begin position="2"/>
        <end position="130"/>
    </location>
</feature>
<keyword evidence="2" id="KW-1133">Transmembrane helix</keyword>
<evidence type="ECO:0000256" key="1">
    <source>
        <dbReference type="SAM" id="MobiDB-lite"/>
    </source>
</evidence>
<dbReference type="OrthoDB" id="2937326at2759"/>
<feature type="compositionally biased region" description="Acidic residues" evidence="1">
    <location>
        <begin position="589"/>
        <end position="607"/>
    </location>
</feature>
<evidence type="ECO:0000313" key="5">
    <source>
        <dbReference type="Proteomes" id="UP000323067"/>
    </source>
</evidence>
<feature type="compositionally biased region" description="Basic and acidic residues" evidence="1">
    <location>
        <begin position="710"/>
        <end position="721"/>
    </location>
</feature>
<feature type="transmembrane region" description="Helical" evidence="2">
    <location>
        <begin position="118"/>
        <end position="138"/>
    </location>
</feature>
<feature type="transmembrane region" description="Helical" evidence="2">
    <location>
        <begin position="86"/>
        <end position="106"/>
    </location>
</feature>
<feature type="transmembrane region" description="Helical" evidence="2">
    <location>
        <begin position="12"/>
        <end position="35"/>
    </location>
</feature>
<proteinExistence type="predicted"/>
<accession>A0A2H4SCJ0</accession>
<feature type="compositionally biased region" description="Acidic residues" evidence="1">
    <location>
        <begin position="230"/>
        <end position="254"/>
    </location>
</feature>
<dbReference type="VEuPathDB" id="FungiDB:CCM_03258"/>
<dbReference type="PANTHER" id="PTHR37019">
    <property type="entry name" value="CHROMOSOME 1, WHOLE GENOME SHOTGUN SEQUENCE"/>
    <property type="match status" value="1"/>
</dbReference>
<feature type="region of interest" description="Disordered" evidence="1">
    <location>
        <begin position="636"/>
        <end position="755"/>
    </location>
</feature>
<dbReference type="Pfam" id="PF24803">
    <property type="entry name" value="DUF7704"/>
    <property type="match status" value="1"/>
</dbReference>
<dbReference type="Proteomes" id="UP000323067">
    <property type="component" value="Chromosome vi"/>
</dbReference>
<feature type="compositionally biased region" description="Acidic residues" evidence="1">
    <location>
        <begin position="698"/>
        <end position="709"/>
    </location>
</feature>
<gene>
    <name evidence="4" type="ORF">A9K55_005714</name>
</gene>
<keyword evidence="2" id="KW-0812">Transmembrane</keyword>
<feature type="region of interest" description="Disordered" evidence="1">
    <location>
        <begin position="838"/>
        <end position="872"/>
    </location>
</feature>
<feature type="transmembrane region" description="Helical" evidence="2">
    <location>
        <begin position="55"/>
        <end position="74"/>
    </location>
</feature>
<dbReference type="AlphaFoldDB" id="A0A2H4SCJ0"/>
<dbReference type="InterPro" id="IPR056121">
    <property type="entry name" value="DUF7704"/>
</dbReference>
<feature type="region of interest" description="Disordered" evidence="1">
    <location>
        <begin position="569"/>
        <end position="619"/>
    </location>
</feature>
<feature type="region of interest" description="Disordered" evidence="1">
    <location>
        <begin position="146"/>
        <end position="265"/>
    </location>
</feature>
<name>A0A2H4SCJ0_CORMI</name>
<dbReference type="Gene3D" id="1.10.10.60">
    <property type="entry name" value="Homeodomain-like"/>
    <property type="match status" value="1"/>
</dbReference>
<reference evidence="4 5" key="1">
    <citation type="journal article" date="2017" name="BMC Genomics">
        <title>Chromosome level assembly and secondary metabolite potential of the parasitic fungus Cordyceps militaris.</title>
        <authorList>
            <person name="Kramer G.J."/>
            <person name="Nodwell J.R."/>
        </authorList>
    </citation>
    <scope>NUCLEOTIDE SEQUENCE [LARGE SCALE GENOMIC DNA]</scope>
    <source>
        <strain evidence="4 5">ATCC 34164</strain>
    </source>
</reference>
<dbReference type="PANTHER" id="PTHR37019:SF2">
    <property type="entry name" value="EXPERA DOMAIN-CONTAINING PROTEIN"/>
    <property type="match status" value="1"/>
</dbReference>
<evidence type="ECO:0000259" key="3">
    <source>
        <dbReference type="Pfam" id="PF24803"/>
    </source>
</evidence>
<keyword evidence="2" id="KW-0472">Membrane</keyword>
<protein>
    <recommendedName>
        <fullName evidence="3">DUF7704 domain-containing protein</fullName>
    </recommendedName>
</protein>
<evidence type="ECO:0000313" key="4">
    <source>
        <dbReference type="EMBL" id="ATY60824.1"/>
    </source>
</evidence>
<feature type="compositionally biased region" description="Basic and acidic residues" evidence="1">
    <location>
        <begin position="162"/>
        <end position="177"/>
    </location>
</feature>
<dbReference type="EMBL" id="CP023323">
    <property type="protein sequence ID" value="ATY60824.1"/>
    <property type="molecule type" value="Genomic_DNA"/>
</dbReference>
<sequence>MASQMPTIPRVTFTIIEPISLVAGFVGAIWDPAWFIAEQLPERQVLPASEHSIVMAQQLGNMYLLMCFVGLAVLATTSEIKVVRSYLVALWLGDIGHLAFTCLALGKQRVMQPQTWNAMTWGNIGFTINIIIIIAHNLTMPPKLRAAKAVPRSTGRTRGRPHKSDEDAVPAEPERGMATKTRAAMRKSPAPELPVQVRSSIVHDPKPRKNPPRGAAASDLDIPSDRPRDEEDDDEDEENDDDGEEDEDGKEEVDEQKNDGDEQGALVQVGNGDEQEALIQVDEEDVQFMLQHLDKIPKAALDLFSQYRVFGDTEKFARRTFELALDALRTVRKHFIVDDSWSPFLPTSWLNSHAELSATDVARFKEALILANLATLLEIVYCGAQDQRKASRLADADKLALLDTHFNELLLGDDDLLPHATQTQVLLALDIRAARLLAALASAKTNQDAYTMAYDVFCVPQEGLSDETLRDALGEARDDTHRKEVVDARRKALRDAVRKGPYRPVAGLASDEAQKRCCWTRVAKFLKHFGQHEAAFANISLFRTKLFPAHDLLVRIQAVALELDEALRRNQQETPTDDVGAEEFHDAPEDADDDDDDADDDDEDDQGESQPIVRLASAKAGTSLFRDASDIQTLMQAQRGAAAAPPPSNQHIGHGILPVDHGAAALSTHSSRQRPVIHHSSLPFPQRNKRSRDQVSLSDDDDDDDDEFESDRRTHSELARLEKRRQRNEAQHLLGQRSQVPSARAPAAAATTRPVTVVTHTGRRRYPWSAHDEAALIALVAEHYGKWSTIERCQDRFQHPRDQQAYRDKARNIKVDLLIHDLRLPPGFDVVALGIKEREKVRKHGKNPRRREEDVDAAGRPTNTAMNPMDTP</sequence>
<dbReference type="VEuPathDB" id="FungiDB:A9K55_005714"/>
<feature type="compositionally biased region" description="Low complexity" evidence="1">
    <location>
        <begin position="740"/>
        <end position="755"/>
    </location>
</feature>